<gene>
    <name evidence="1" type="ORF">BASA50_007074</name>
</gene>
<dbReference type="EMBL" id="JAFCIX010000344">
    <property type="protein sequence ID" value="KAH6593848.1"/>
    <property type="molecule type" value="Genomic_DNA"/>
</dbReference>
<evidence type="ECO:0008006" key="3">
    <source>
        <dbReference type="Google" id="ProtNLM"/>
    </source>
</evidence>
<name>A0ABQ8FAX9_9FUNG</name>
<dbReference type="PANTHER" id="PTHR37067">
    <property type="entry name" value="PX DOMAIN-CONTAINING PROTEIN"/>
    <property type="match status" value="1"/>
</dbReference>
<comment type="caution">
    <text evidence="1">The sequence shown here is derived from an EMBL/GenBank/DDBJ whole genome shotgun (WGS) entry which is preliminary data.</text>
</comment>
<dbReference type="InterPro" id="IPR012337">
    <property type="entry name" value="RNaseH-like_sf"/>
</dbReference>
<reference evidence="1 2" key="1">
    <citation type="submission" date="2021-02" db="EMBL/GenBank/DDBJ databases">
        <title>Variation within the Batrachochytrium salamandrivorans European outbreak.</title>
        <authorList>
            <person name="Kelly M."/>
            <person name="Pasmans F."/>
            <person name="Shea T.P."/>
            <person name="Munoz J.F."/>
            <person name="Carranza S."/>
            <person name="Cuomo C.A."/>
            <person name="Martel A."/>
        </authorList>
    </citation>
    <scope>NUCLEOTIDE SEQUENCE [LARGE SCALE GENOMIC DNA]</scope>
    <source>
        <strain evidence="1 2">AMFP18/2</strain>
    </source>
</reference>
<sequence>MSRLCSKHVVVFQETHCNEYGLKITSRDAASSKVTSVVCLFCTVFGRDSNVGAKRKRTQKLKYWSTGSFRMDNYLSHMRSQHASKWSEYQLLNSIDDRLAFFESIKVPFVNTLHAHFGNEEAGLRFWINKPIVETIIGEMFFHPDDVEGVTHTRALSIFQIADEDETNEREVYFAEIKTKKRFQLAIKLVALGDSFRSVSRQLQVIRDESGIAAYGGASDITVSNYIRICMAASLQKLSEILGTTWAISIAFDCSTHQSRSYLDVRVRFFYENRICNYHLIALPMFERHTGENMSDLIVKFFDALFPDWKSAIVGLSTDGDRSMTGRIRGAVTRIEQMLLPGAVRVWCGLHQLDLVMQAVFEAAFDETFLGLLTKLIGFLRRQQNLISSMRSECPKFCSVRWLSMGKVLSWLVLHRVKVQQYLLEKNLEWTPPDAWWVFTYTMNAIVYEANIVFQELQGMATLISQQRVRLKELVDTYTLMSQMEGPLREEQLQNTDPFVSSTKGSFRVTHAHVRSCMDDLGRWVLVTMDAMEESPRNHLVSCIGTVFVHLADGIFSIVAERDSSNDVGEELPAVLPHHLVASDMRTLVRQLDVHNPRLKRCFSNEKIQMIDNDYAEFIRAIRMEPELKAALNAMTNTAISFEDAWSVVGSRFCMLKEFCGGLATVFPNTATVESDFSRLGLEKNEYRKSLTDFSLEGVLHSKQYTDLLSSETINSKLDHSAWLKQKRSALEHTISALHPVLANHQLTVNYRSRIFSAVVMGKAYYGIELIGGNKSHLVPLQTTINKGIRLFTGARLSTAIGPLLVETGIGSLLTRSLVSRVRLLERSVAKRTPINAICSGTDNDVFTLNVQGQLVRSQRWFWSRRTKQLYRNRYWLTPQVRSKTVKQRHSFALMETLRTCGDSASLQKYVTRQLLDTFGFFKDPSFDQSQAHGTRYLMLARMDALWTARKAIQIGILVDTHPFSVDHCILCDQQLLSTSIAHLVVECEQVAGHRIQSRLVPAIQKSRLRLLGRALDPGVENVYTWLRGGVINGEADLDQRWLDGTVEHESMGTRHDNWAAGSTVS</sequence>
<evidence type="ECO:0000313" key="1">
    <source>
        <dbReference type="EMBL" id="KAH6593848.1"/>
    </source>
</evidence>
<protein>
    <recommendedName>
        <fullName evidence="3">DUF659 domain-containing protein</fullName>
    </recommendedName>
</protein>
<evidence type="ECO:0000313" key="2">
    <source>
        <dbReference type="Proteomes" id="UP001648503"/>
    </source>
</evidence>
<dbReference type="PANTHER" id="PTHR37067:SF3">
    <property type="entry name" value="PX DOMAIN-CONTAINING PROTEIN"/>
    <property type="match status" value="1"/>
</dbReference>
<keyword evidence="2" id="KW-1185">Reference proteome</keyword>
<organism evidence="1 2">
    <name type="scientific">Batrachochytrium salamandrivorans</name>
    <dbReference type="NCBI Taxonomy" id="1357716"/>
    <lineage>
        <taxon>Eukaryota</taxon>
        <taxon>Fungi</taxon>
        <taxon>Fungi incertae sedis</taxon>
        <taxon>Chytridiomycota</taxon>
        <taxon>Chytridiomycota incertae sedis</taxon>
        <taxon>Chytridiomycetes</taxon>
        <taxon>Rhizophydiales</taxon>
        <taxon>Rhizophydiales incertae sedis</taxon>
        <taxon>Batrachochytrium</taxon>
    </lineage>
</organism>
<dbReference type="SUPFAM" id="SSF53098">
    <property type="entry name" value="Ribonuclease H-like"/>
    <property type="match status" value="1"/>
</dbReference>
<proteinExistence type="predicted"/>
<accession>A0ABQ8FAX9</accession>
<dbReference type="Proteomes" id="UP001648503">
    <property type="component" value="Unassembled WGS sequence"/>
</dbReference>